<protein>
    <submittedName>
        <fullName evidence="8">GlcT-1</fullName>
    </submittedName>
</protein>
<feature type="transmembrane region" description="Helical" evidence="7">
    <location>
        <begin position="12"/>
        <end position="35"/>
    </location>
</feature>
<dbReference type="InterPro" id="IPR025993">
    <property type="entry name" value="Ceramide_glucosylTrfase"/>
</dbReference>
<keyword evidence="6 7" id="KW-0472">Membrane</keyword>
<evidence type="ECO:0000256" key="1">
    <source>
        <dbReference type="ARBA" id="ARBA00004141"/>
    </source>
</evidence>
<evidence type="ECO:0000256" key="5">
    <source>
        <dbReference type="ARBA" id="ARBA00022989"/>
    </source>
</evidence>
<dbReference type="GO" id="GO:0016020">
    <property type="term" value="C:membrane"/>
    <property type="evidence" value="ECO:0007669"/>
    <property type="project" value="UniProtKB-SubCell"/>
</dbReference>
<sequence>MHKALYGVDWSFVMSCIMILAWSIVWMIYFGALVYGKCHLHKKVTDGDTEQQSSCLPGVSIVKPLCSVLDSNLKENLITFFELNYPKFELLFCIQDRNENLIQLVNELMLQYPKLNLKSLSVLKTLLLIPKSTTC</sequence>
<keyword evidence="4 7" id="KW-0812">Transmembrane</keyword>
<dbReference type="AlphaFoldDB" id="A0A7J7IVD3"/>
<evidence type="ECO:0000256" key="7">
    <source>
        <dbReference type="SAM" id="Phobius"/>
    </source>
</evidence>
<keyword evidence="2" id="KW-0328">Glycosyltransferase</keyword>
<dbReference type="GO" id="GO:0008120">
    <property type="term" value="F:ceramide glucosyltransferase activity"/>
    <property type="evidence" value="ECO:0007669"/>
    <property type="project" value="TreeGrafter"/>
</dbReference>
<comment type="caution">
    <text evidence="8">The sequence shown here is derived from an EMBL/GenBank/DDBJ whole genome shotgun (WGS) entry which is preliminary data.</text>
</comment>
<keyword evidence="3" id="KW-0808">Transferase</keyword>
<evidence type="ECO:0000313" key="9">
    <source>
        <dbReference type="Proteomes" id="UP000593567"/>
    </source>
</evidence>
<dbReference type="OrthoDB" id="1483400at2759"/>
<organism evidence="8 9">
    <name type="scientific">Bugula neritina</name>
    <name type="common">Brown bryozoan</name>
    <name type="synonym">Sertularia neritina</name>
    <dbReference type="NCBI Taxonomy" id="10212"/>
    <lineage>
        <taxon>Eukaryota</taxon>
        <taxon>Metazoa</taxon>
        <taxon>Spiralia</taxon>
        <taxon>Lophotrochozoa</taxon>
        <taxon>Bryozoa</taxon>
        <taxon>Gymnolaemata</taxon>
        <taxon>Cheilostomatida</taxon>
        <taxon>Flustrina</taxon>
        <taxon>Buguloidea</taxon>
        <taxon>Bugulidae</taxon>
        <taxon>Bugula</taxon>
    </lineage>
</organism>
<dbReference type="GO" id="GO:0006679">
    <property type="term" value="P:glucosylceramide biosynthetic process"/>
    <property type="evidence" value="ECO:0007669"/>
    <property type="project" value="TreeGrafter"/>
</dbReference>
<evidence type="ECO:0000313" key="8">
    <source>
        <dbReference type="EMBL" id="KAF6017381.1"/>
    </source>
</evidence>
<evidence type="ECO:0000256" key="6">
    <source>
        <dbReference type="ARBA" id="ARBA00023136"/>
    </source>
</evidence>
<dbReference type="Proteomes" id="UP000593567">
    <property type="component" value="Unassembled WGS sequence"/>
</dbReference>
<dbReference type="PANTHER" id="PTHR12726:SF0">
    <property type="entry name" value="CERAMIDE GLUCOSYLTRANSFERASE"/>
    <property type="match status" value="1"/>
</dbReference>
<evidence type="ECO:0000256" key="4">
    <source>
        <dbReference type="ARBA" id="ARBA00022692"/>
    </source>
</evidence>
<accession>A0A7J7IVD3</accession>
<dbReference type="PANTHER" id="PTHR12726">
    <property type="entry name" value="CERAMIDE GLUCOSYLTRANSFERASE"/>
    <property type="match status" value="1"/>
</dbReference>
<proteinExistence type="predicted"/>
<name>A0A7J7IVD3_BUGNE</name>
<evidence type="ECO:0000256" key="3">
    <source>
        <dbReference type="ARBA" id="ARBA00022679"/>
    </source>
</evidence>
<keyword evidence="5 7" id="KW-1133">Transmembrane helix</keyword>
<dbReference type="EMBL" id="VXIV02003405">
    <property type="protein sequence ID" value="KAF6017381.1"/>
    <property type="molecule type" value="Genomic_DNA"/>
</dbReference>
<comment type="subcellular location">
    <subcellularLocation>
        <location evidence="1">Membrane</location>
        <topology evidence="1">Multi-pass membrane protein</topology>
    </subcellularLocation>
</comment>
<gene>
    <name evidence="8" type="ORF">EB796_024318</name>
</gene>
<keyword evidence="9" id="KW-1185">Reference proteome</keyword>
<reference evidence="8" key="1">
    <citation type="submission" date="2020-06" db="EMBL/GenBank/DDBJ databases">
        <title>Draft genome of Bugula neritina, a colonial animal packing powerful symbionts and potential medicines.</title>
        <authorList>
            <person name="Rayko M."/>
        </authorList>
    </citation>
    <scope>NUCLEOTIDE SEQUENCE [LARGE SCALE GENOMIC DNA]</scope>
    <source>
        <strain evidence="8">Kwan_BN1</strain>
    </source>
</reference>
<evidence type="ECO:0000256" key="2">
    <source>
        <dbReference type="ARBA" id="ARBA00022676"/>
    </source>
</evidence>